<dbReference type="PROSITE" id="PS50026">
    <property type="entry name" value="EGF_3"/>
    <property type="match status" value="1"/>
</dbReference>
<evidence type="ECO:0000313" key="5">
    <source>
        <dbReference type="Proteomes" id="UP001152795"/>
    </source>
</evidence>
<evidence type="ECO:0000256" key="2">
    <source>
        <dbReference type="SAM" id="MobiDB-lite"/>
    </source>
</evidence>
<keyword evidence="1" id="KW-0245">EGF-like domain</keyword>
<accession>A0A7D9DAV6</accession>
<dbReference type="PROSITE" id="PS00022">
    <property type="entry name" value="EGF_1"/>
    <property type="match status" value="1"/>
</dbReference>
<keyword evidence="3" id="KW-0732">Signal</keyword>
<sequence length="276" mass="31008">MDLPYILCVFVLSVLFLSDFVVLSCVAAIPSCPARSVAVSAAEVEGGYKCVCRRNYYGTNCRFKARSKSIDADAQWLTNTSAIVTWQGHYGENFRLSVRRIIYRNNGTVYSPSKWFQAKVTSTRMELYGDISTGVMLKPGTPGKVTAVLHFRTQNANYEVHLAKITSTGDVNGSVSIFLDSDNILVLDKKNISRNQSNETIKCAWYECPAQFFHVTAIMDDFGKPCFIHGAIVAVPINVHEAKEFETKQWDFESDEDEDKDNESGESEWDEEEESD</sequence>
<feature type="compositionally biased region" description="Acidic residues" evidence="2">
    <location>
        <begin position="252"/>
        <end position="276"/>
    </location>
</feature>
<feature type="disulfide bond" evidence="1">
    <location>
        <begin position="52"/>
        <end position="61"/>
    </location>
</feature>
<dbReference type="Proteomes" id="UP001152795">
    <property type="component" value="Unassembled WGS sequence"/>
</dbReference>
<evidence type="ECO:0000256" key="3">
    <source>
        <dbReference type="SAM" id="SignalP"/>
    </source>
</evidence>
<feature type="chain" id="PRO_5043826105" evidence="3">
    <location>
        <begin position="28"/>
        <end position="276"/>
    </location>
</feature>
<comment type="caution">
    <text evidence="1">Lacks conserved residue(s) required for the propagation of feature annotation.</text>
</comment>
<dbReference type="AlphaFoldDB" id="A0A7D9DAV6"/>
<name>A0A7D9DAV6_PARCT</name>
<feature type="region of interest" description="Disordered" evidence="2">
    <location>
        <begin position="246"/>
        <end position="276"/>
    </location>
</feature>
<feature type="signal peptide" evidence="3">
    <location>
        <begin position="1"/>
        <end position="27"/>
    </location>
</feature>
<keyword evidence="5" id="KW-1185">Reference proteome</keyword>
<gene>
    <name evidence="4" type="ORF">PACLA_8A002225</name>
</gene>
<comment type="caution">
    <text evidence="4">The sequence shown here is derived from an EMBL/GenBank/DDBJ whole genome shotgun (WGS) entry which is preliminary data.</text>
</comment>
<keyword evidence="1" id="KW-1015">Disulfide bond</keyword>
<evidence type="ECO:0000313" key="4">
    <source>
        <dbReference type="EMBL" id="CAB3978855.1"/>
    </source>
</evidence>
<proteinExistence type="predicted"/>
<reference evidence="4" key="1">
    <citation type="submission" date="2020-04" db="EMBL/GenBank/DDBJ databases">
        <authorList>
            <person name="Alioto T."/>
            <person name="Alioto T."/>
            <person name="Gomez Garrido J."/>
        </authorList>
    </citation>
    <scope>NUCLEOTIDE SEQUENCE</scope>
    <source>
        <strain evidence="4">A484AB</strain>
    </source>
</reference>
<evidence type="ECO:0000256" key="1">
    <source>
        <dbReference type="PROSITE-ProRule" id="PRU00076"/>
    </source>
</evidence>
<dbReference type="InterPro" id="IPR000742">
    <property type="entry name" value="EGF"/>
</dbReference>
<protein>
    <submittedName>
        <fullName evidence="4">---NA</fullName>
    </submittedName>
</protein>
<organism evidence="4 5">
    <name type="scientific">Paramuricea clavata</name>
    <name type="common">Red gorgonian</name>
    <name type="synonym">Violescent sea-whip</name>
    <dbReference type="NCBI Taxonomy" id="317549"/>
    <lineage>
        <taxon>Eukaryota</taxon>
        <taxon>Metazoa</taxon>
        <taxon>Cnidaria</taxon>
        <taxon>Anthozoa</taxon>
        <taxon>Octocorallia</taxon>
        <taxon>Malacalcyonacea</taxon>
        <taxon>Plexauridae</taxon>
        <taxon>Paramuricea</taxon>
    </lineage>
</organism>
<dbReference type="EMBL" id="CACRXK020000147">
    <property type="protein sequence ID" value="CAB3978855.1"/>
    <property type="molecule type" value="Genomic_DNA"/>
</dbReference>